<dbReference type="EMBL" id="AKHW03005461">
    <property type="protein sequence ID" value="KYO26915.1"/>
    <property type="molecule type" value="Genomic_DNA"/>
</dbReference>
<evidence type="ECO:0000313" key="2">
    <source>
        <dbReference type="EMBL" id="KYO26915.1"/>
    </source>
</evidence>
<organism evidence="2 3">
    <name type="scientific">Alligator mississippiensis</name>
    <name type="common">American alligator</name>
    <dbReference type="NCBI Taxonomy" id="8496"/>
    <lineage>
        <taxon>Eukaryota</taxon>
        <taxon>Metazoa</taxon>
        <taxon>Chordata</taxon>
        <taxon>Craniata</taxon>
        <taxon>Vertebrata</taxon>
        <taxon>Euteleostomi</taxon>
        <taxon>Archelosauria</taxon>
        <taxon>Archosauria</taxon>
        <taxon>Crocodylia</taxon>
        <taxon>Alligatoridae</taxon>
        <taxon>Alligatorinae</taxon>
        <taxon>Alligator</taxon>
    </lineage>
</organism>
<dbReference type="Proteomes" id="UP000050525">
    <property type="component" value="Unassembled WGS sequence"/>
</dbReference>
<dbReference type="AlphaFoldDB" id="A0A151MQV2"/>
<gene>
    <name evidence="2" type="ORF">Y1Q_0019339</name>
</gene>
<evidence type="ECO:0000313" key="3">
    <source>
        <dbReference type="Proteomes" id="UP000050525"/>
    </source>
</evidence>
<accession>A0A151MQV2</accession>
<protein>
    <submittedName>
        <fullName evidence="2">Uncharacterized protein</fullName>
    </submittedName>
</protein>
<keyword evidence="3" id="KW-1185">Reference proteome</keyword>
<proteinExistence type="predicted"/>
<sequence length="81" mass="9262">MGTSCHSMDILIWRQKQKYSLGDGSQQENQQETTESNQHSKIKMSCLRAKGKKKVEGPLRITELKINTKAREEKGLFHISS</sequence>
<feature type="region of interest" description="Disordered" evidence="1">
    <location>
        <begin position="21"/>
        <end position="43"/>
    </location>
</feature>
<evidence type="ECO:0000256" key="1">
    <source>
        <dbReference type="SAM" id="MobiDB-lite"/>
    </source>
</evidence>
<comment type="caution">
    <text evidence="2">The sequence shown here is derived from an EMBL/GenBank/DDBJ whole genome shotgun (WGS) entry which is preliminary data.</text>
</comment>
<reference evidence="2 3" key="1">
    <citation type="journal article" date="2012" name="Genome Biol.">
        <title>Sequencing three crocodilian genomes to illuminate the evolution of archosaurs and amniotes.</title>
        <authorList>
            <person name="St John J.A."/>
            <person name="Braun E.L."/>
            <person name="Isberg S.R."/>
            <person name="Miles L.G."/>
            <person name="Chong A.Y."/>
            <person name="Gongora J."/>
            <person name="Dalzell P."/>
            <person name="Moran C."/>
            <person name="Bed'hom B."/>
            <person name="Abzhanov A."/>
            <person name="Burgess S.C."/>
            <person name="Cooksey A.M."/>
            <person name="Castoe T.A."/>
            <person name="Crawford N.G."/>
            <person name="Densmore L.D."/>
            <person name="Drew J.C."/>
            <person name="Edwards S.V."/>
            <person name="Faircloth B.C."/>
            <person name="Fujita M.K."/>
            <person name="Greenwold M.J."/>
            <person name="Hoffmann F.G."/>
            <person name="Howard J.M."/>
            <person name="Iguchi T."/>
            <person name="Janes D.E."/>
            <person name="Khan S.Y."/>
            <person name="Kohno S."/>
            <person name="de Koning A.J."/>
            <person name="Lance S.L."/>
            <person name="McCarthy F.M."/>
            <person name="McCormack J.E."/>
            <person name="Merchant M.E."/>
            <person name="Peterson D.G."/>
            <person name="Pollock D.D."/>
            <person name="Pourmand N."/>
            <person name="Raney B.J."/>
            <person name="Roessler K.A."/>
            <person name="Sanford J.R."/>
            <person name="Sawyer R.H."/>
            <person name="Schmidt C.J."/>
            <person name="Triplett E.W."/>
            <person name="Tuberville T.D."/>
            <person name="Venegas-Anaya M."/>
            <person name="Howard J.T."/>
            <person name="Jarvis E.D."/>
            <person name="Guillette L.J.Jr."/>
            <person name="Glenn T.C."/>
            <person name="Green R.E."/>
            <person name="Ray D.A."/>
        </authorList>
    </citation>
    <scope>NUCLEOTIDE SEQUENCE [LARGE SCALE GENOMIC DNA]</scope>
    <source>
        <strain evidence="2">KSC_2009_1</strain>
    </source>
</reference>
<feature type="compositionally biased region" description="Low complexity" evidence="1">
    <location>
        <begin position="25"/>
        <end position="37"/>
    </location>
</feature>
<name>A0A151MQV2_ALLMI</name>